<keyword evidence="4 9" id="KW-0812">Transmembrane</keyword>
<feature type="transmembrane region" description="Helical" evidence="9">
    <location>
        <begin position="91"/>
        <end position="115"/>
    </location>
</feature>
<dbReference type="AlphaFoldDB" id="A0A7S0H780"/>
<evidence type="ECO:0000313" key="11">
    <source>
        <dbReference type="EMBL" id="CAD8464076.1"/>
    </source>
</evidence>
<dbReference type="PANTHER" id="PTHR21290:SF62">
    <property type="entry name" value="PHOSPHATIDYLINOSITOL:CERAMIDE INOSITOLPHOSPHOTRANSFERASE 1-RELATED"/>
    <property type="match status" value="1"/>
</dbReference>
<evidence type="ECO:0000259" key="10">
    <source>
        <dbReference type="Pfam" id="PF14360"/>
    </source>
</evidence>
<keyword evidence="8 9" id="KW-0472">Membrane</keyword>
<evidence type="ECO:0000256" key="7">
    <source>
        <dbReference type="ARBA" id="ARBA00023098"/>
    </source>
</evidence>
<keyword evidence="3" id="KW-0808">Transferase</keyword>
<evidence type="ECO:0000256" key="8">
    <source>
        <dbReference type="ARBA" id="ARBA00023136"/>
    </source>
</evidence>
<dbReference type="PANTHER" id="PTHR21290">
    <property type="entry name" value="SPHINGOMYELIN SYNTHETASE"/>
    <property type="match status" value="1"/>
</dbReference>
<feature type="transmembrane region" description="Helical" evidence="9">
    <location>
        <begin position="236"/>
        <end position="254"/>
    </location>
</feature>
<name>A0A7S0H780_9EUKA</name>
<dbReference type="GO" id="GO:0047493">
    <property type="term" value="F:ceramide cholinephosphotransferase activity"/>
    <property type="evidence" value="ECO:0007669"/>
    <property type="project" value="TreeGrafter"/>
</dbReference>
<comment type="subcellular location">
    <subcellularLocation>
        <location evidence="1">Membrane</location>
        <topology evidence="1">Multi-pass membrane protein</topology>
    </subcellularLocation>
</comment>
<proteinExistence type="inferred from homology"/>
<evidence type="ECO:0000256" key="6">
    <source>
        <dbReference type="ARBA" id="ARBA00022989"/>
    </source>
</evidence>
<dbReference type="GO" id="GO:0005886">
    <property type="term" value="C:plasma membrane"/>
    <property type="evidence" value="ECO:0007669"/>
    <property type="project" value="TreeGrafter"/>
</dbReference>
<dbReference type="GO" id="GO:0005789">
    <property type="term" value="C:endoplasmic reticulum membrane"/>
    <property type="evidence" value="ECO:0007669"/>
    <property type="project" value="TreeGrafter"/>
</dbReference>
<dbReference type="EMBL" id="HBEM01033776">
    <property type="protein sequence ID" value="CAD8464076.1"/>
    <property type="molecule type" value="Transcribed_RNA"/>
</dbReference>
<feature type="transmembrane region" description="Helical" evidence="9">
    <location>
        <begin position="189"/>
        <end position="206"/>
    </location>
</feature>
<evidence type="ECO:0000256" key="2">
    <source>
        <dbReference type="ARBA" id="ARBA00005441"/>
    </source>
</evidence>
<comment type="similarity">
    <text evidence="2">Belongs to the sphingomyelin synthase family.</text>
</comment>
<gene>
    <name evidence="11" type="ORF">LAMO00422_LOCUS23042</name>
</gene>
<reference evidence="11" key="1">
    <citation type="submission" date="2021-01" db="EMBL/GenBank/DDBJ databases">
        <authorList>
            <person name="Corre E."/>
            <person name="Pelletier E."/>
            <person name="Niang G."/>
            <person name="Scheremetjew M."/>
            <person name="Finn R."/>
            <person name="Kale V."/>
            <person name="Holt S."/>
            <person name="Cochrane G."/>
            <person name="Meng A."/>
            <person name="Brown T."/>
            <person name="Cohen L."/>
        </authorList>
    </citation>
    <scope>NUCLEOTIDE SEQUENCE</scope>
    <source>
        <strain evidence="11">CCMP2058</strain>
    </source>
</reference>
<dbReference type="Pfam" id="PF14360">
    <property type="entry name" value="PAP2_C"/>
    <property type="match status" value="1"/>
</dbReference>
<feature type="transmembrane region" description="Helical" evidence="9">
    <location>
        <begin position="127"/>
        <end position="146"/>
    </location>
</feature>
<dbReference type="InterPro" id="IPR025749">
    <property type="entry name" value="Sphingomyelin_synth-like_dom"/>
</dbReference>
<evidence type="ECO:0000256" key="4">
    <source>
        <dbReference type="ARBA" id="ARBA00022692"/>
    </source>
</evidence>
<accession>A0A7S0H780</accession>
<feature type="transmembrane region" description="Helical" evidence="9">
    <location>
        <begin position="213"/>
        <end position="230"/>
    </location>
</feature>
<keyword evidence="7" id="KW-0443">Lipid metabolism</keyword>
<evidence type="ECO:0000256" key="9">
    <source>
        <dbReference type="SAM" id="Phobius"/>
    </source>
</evidence>
<keyword evidence="6 9" id="KW-1133">Transmembrane helix</keyword>
<protein>
    <recommendedName>
        <fullName evidence="10">Sphingomyelin synthase-like domain-containing protein</fullName>
    </recommendedName>
</protein>
<organism evidence="11">
    <name type="scientific">Amorphochlora amoebiformis</name>
    <dbReference type="NCBI Taxonomy" id="1561963"/>
    <lineage>
        <taxon>Eukaryota</taxon>
        <taxon>Sar</taxon>
        <taxon>Rhizaria</taxon>
        <taxon>Cercozoa</taxon>
        <taxon>Chlorarachniophyceae</taxon>
        <taxon>Amorphochlora</taxon>
    </lineage>
</organism>
<dbReference type="GO" id="GO:0033188">
    <property type="term" value="F:sphingomyelin synthase activity"/>
    <property type="evidence" value="ECO:0007669"/>
    <property type="project" value="TreeGrafter"/>
</dbReference>
<dbReference type="GO" id="GO:0046513">
    <property type="term" value="P:ceramide biosynthetic process"/>
    <property type="evidence" value="ECO:0007669"/>
    <property type="project" value="TreeGrafter"/>
</dbReference>
<evidence type="ECO:0000256" key="5">
    <source>
        <dbReference type="ARBA" id="ARBA00022919"/>
    </source>
</evidence>
<evidence type="ECO:0000256" key="1">
    <source>
        <dbReference type="ARBA" id="ARBA00004141"/>
    </source>
</evidence>
<keyword evidence="5" id="KW-0746">Sphingolipid metabolism</keyword>
<feature type="transmembrane region" description="Helical" evidence="9">
    <location>
        <begin position="48"/>
        <end position="71"/>
    </location>
</feature>
<dbReference type="GO" id="GO:0000139">
    <property type="term" value="C:Golgi membrane"/>
    <property type="evidence" value="ECO:0007669"/>
    <property type="project" value="TreeGrafter"/>
</dbReference>
<feature type="domain" description="Sphingomyelin synthase-like" evidence="10">
    <location>
        <begin position="185"/>
        <end position="255"/>
    </location>
</feature>
<evidence type="ECO:0000256" key="3">
    <source>
        <dbReference type="ARBA" id="ARBA00022679"/>
    </source>
</evidence>
<sequence>MVLRKAWGWLSAQVSQKDNYCCSCGGVLRTATEQWKKERPVLNRNSKLLVMCILFQFVHGLATNLARFLHIPQRPLYDLGFALIPKLEPPYEYLCDVVFCVCIVITMLVWISPFFVPKSNQSSVGMLTRFLAVLVLAESLRILTFLMTDLPGPSPRCSPDHPWYNQPKSIMDILWRSCVGFLSNGCGELVFSSRMLIIVLCLLIISRYGKRRWLTIYSASLSILYGLLLIAARREYSLSIFIAWYTVPLVWIVYDSNFPADDHVDGGSRSQANKQLEP</sequence>
<dbReference type="InterPro" id="IPR045221">
    <property type="entry name" value="Sphingomyelin_synth-like"/>
</dbReference>